<dbReference type="SUPFAM" id="SSF46785">
    <property type="entry name" value="Winged helix' DNA-binding domain"/>
    <property type="match status" value="1"/>
</dbReference>
<dbReference type="PRINTS" id="PR01699">
    <property type="entry name" value="ORGNOHGLYASE"/>
</dbReference>
<dbReference type="Gene3D" id="3.30.450.410">
    <property type="match status" value="1"/>
</dbReference>
<sequence length="208" mass="22534">MELSGRGWALDRGQLFEAALRLLARGEPVPPERLAEAVGWPVKTVRAALEEDPAVEWDEAGRLIGWGLTLRPTPFRIAWEGRSLWTWCALDTLLFPLCLAQEARVEASCARTGQPIGFTISPAGIREIEPAESVLVLAAPGPGAGIRAAFCQRTVFLASPALFQPGLWDPVLALLSLPEAFQLAQRIMPYLRWEGGIGCCVAVPGPDL</sequence>
<dbReference type="InterPro" id="IPR053717">
    <property type="entry name" value="MerB_lyase_sf"/>
</dbReference>
<name>A0A2H5Y5N2_9CHLR</name>
<proteinExistence type="inferred from homology"/>
<evidence type="ECO:0000313" key="11">
    <source>
        <dbReference type="EMBL" id="GBD08749.1"/>
    </source>
</evidence>
<dbReference type="Pfam" id="PF03243">
    <property type="entry name" value="MerB"/>
    <property type="match status" value="1"/>
</dbReference>
<dbReference type="SUPFAM" id="SSF160387">
    <property type="entry name" value="NosL/MerB-like"/>
    <property type="match status" value="1"/>
</dbReference>
<evidence type="ECO:0000256" key="5">
    <source>
        <dbReference type="ARBA" id="ARBA00022466"/>
    </source>
</evidence>
<comment type="catalytic activity">
    <reaction evidence="1">
        <text>an alkylmercury + H(+) = an alkane + Hg(2+)</text>
        <dbReference type="Rhea" id="RHEA:18777"/>
        <dbReference type="ChEBI" id="CHEBI:15378"/>
        <dbReference type="ChEBI" id="CHEBI:16793"/>
        <dbReference type="ChEBI" id="CHEBI:18310"/>
        <dbReference type="ChEBI" id="CHEBI:83725"/>
        <dbReference type="EC" id="4.99.1.2"/>
    </reaction>
</comment>
<keyword evidence="7 11" id="KW-0456">Lyase</keyword>
<evidence type="ECO:0000256" key="2">
    <source>
        <dbReference type="ARBA" id="ARBA00009443"/>
    </source>
</evidence>
<evidence type="ECO:0000256" key="9">
    <source>
        <dbReference type="ARBA" id="ARBA00031271"/>
    </source>
</evidence>
<evidence type="ECO:0000256" key="7">
    <source>
        <dbReference type="ARBA" id="ARBA00023239"/>
    </source>
</evidence>
<evidence type="ECO:0000259" key="10">
    <source>
        <dbReference type="Pfam" id="PF12324"/>
    </source>
</evidence>
<dbReference type="InterPro" id="IPR004927">
    <property type="entry name" value="MerB"/>
</dbReference>
<dbReference type="GO" id="GO:0046689">
    <property type="term" value="P:response to mercury ion"/>
    <property type="evidence" value="ECO:0007669"/>
    <property type="project" value="UniProtKB-KW"/>
</dbReference>
<dbReference type="InterPro" id="IPR036390">
    <property type="entry name" value="WH_DNA-bd_sf"/>
</dbReference>
<reference evidence="12" key="1">
    <citation type="submission" date="2017-09" db="EMBL/GenBank/DDBJ databases">
        <title>Metaegenomics of thermophilic ammonia-oxidizing enrichment culture.</title>
        <authorList>
            <person name="Kato S."/>
            <person name="Suzuki K."/>
        </authorList>
    </citation>
    <scope>NUCLEOTIDE SEQUENCE [LARGE SCALE GENOMIC DNA]</scope>
</reference>
<comment type="similarity">
    <text evidence="2">Belongs to the MerB family.</text>
</comment>
<dbReference type="InterPro" id="IPR024259">
    <property type="entry name" value="MerB_HTH_dom"/>
</dbReference>
<dbReference type="EMBL" id="BEHY01000017">
    <property type="protein sequence ID" value="GBD08749.1"/>
    <property type="molecule type" value="Genomic_DNA"/>
</dbReference>
<keyword evidence="6" id="KW-0476">Mercury</keyword>
<evidence type="ECO:0000256" key="4">
    <source>
        <dbReference type="ARBA" id="ARBA00018180"/>
    </source>
</evidence>
<comment type="function">
    <text evidence="8">Cleaves the carbon-mercury bond of organomercurials such as phenylmercuric acetate. One product is Hg(2+), which is subsequently detoxified by the mercuric reductase.</text>
</comment>
<accession>A0A2H5Y5N2</accession>
<evidence type="ECO:0000256" key="6">
    <source>
        <dbReference type="ARBA" id="ARBA00022914"/>
    </source>
</evidence>
<protein>
    <recommendedName>
        <fullName evidence="4">Alkylmercury lyase</fullName>
        <ecNumber evidence="3">4.99.1.2</ecNumber>
    </recommendedName>
    <alternativeName>
        <fullName evidence="9">Organomercurial lyase</fullName>
    </alternativeName>
</protein>
<comment type="caution">
    <text evidence="11">The sequence shown here is derived from an EMBL/GenBank/DDBJ whole genome shotgun (WGS) entry which is preliminary data.</text>
</comment>
<keyword evidence="5" id="KW-0475">Mercuric resistance</keyword>
<dbReference type="EC" id="4.99.1.2" evidence="3"/>
<evidence type="ECO:0000256" key="3">
    <source>
        <dbReference type="ARBA" id="ARBA00013237"/>
    </source>
</evidence>
<feature type="domain" description="Alkylmercury lyase helix-turn-helix" evidence="10">
    <location>
        <begin position="14"/>
        <end position="67"/>
    </location>
</feature>
<dbReference type="Pfam" id="PF12324">
    <property type="entry name" value="HTH_15"/>
    <property type="match status" value="1"/>
</dbReference>
<evidence type="ECO:0000256" key="8">
    <source>
        <dbReference type="ARBA" id="ARBA00025326"/>
    </source>
</evidence>
<gene>
    <name evidence="11" type="primary">merB</name>
    <name evidence="11" type="ORF">HRbin22_00990</name>
</gene>
<evidence type="ECO:0000313" key="12">
    <source>
        <dbReference type="Proteomes" id="UP000236642"/>
    </source>
</evidence>
<organism evidence="11 12">
    <name type="scientific">Candidatus Thermoflexus japonica</name>
    <dbReference type="NCBI Taxonomy" id="2035417"/>
    <lineage>
        <taxon>Bacteria</taxon>
        <taxon>Bacillati</taxon>
        <taxon>Chloroflexota</taxon>
        <taxon>Thermoflexia</taxon>
        <taxon>Thermoflexales</taxon>
        <taxon>Thermoflexaceae</taxon>
        <taxon>Thermoflexus</taxon>
    </lineage>
</organism>
<dbReference type="AlphaFoldDB" id="A0A2H5Y5N2"/>
<dbReference type="GO" id="GO:0018836">
    <property type="term" value="F:alkylmercury lyase activity"/>
    <property type="evidence" value="ECO:0007669"/>
    <property type="project" value="UniProtKB-EC"/>
</dbReference>
<evidence type="ECO:0000256" key="1">
    <source>
        <dbReference type="ARBA" id="ARBA00000165"/>
    </source>
</evidence>
<dbReference type="Proteomes" id="UP000236642">
    <property type="component" value="Unassembled WGS sequence"/>
</dbReference>